<sequence length="83" mass="9049">MDTGLDRFFFATAKIWIIAGIVGFFVTVLSVPTFLLSLFAPGWQDARVPLGLVALGGISAWGSLYFLLRWIDTDEPKTPKAGS</sequence>
<comment type="caution">
    <text evidence="2">The sequence shown here is derived from an EMBL/GenBank/DDBJ whole genome shotgun (WGS) entry which is preliminary data.</text>
</comment>
<accession>A0A1F4VCT8</accession>
<organism evidence="2 3">
    <name type="scientific">candidate division WWE3 bacterium RIFCSPHIGHO2_01_FULL_48_15</name>
    <dbReference type="NCBI Taxonomy" id="1802619"/>
    <lineage>
        <taxon>Bacteria</taxon>
        <taxon>Katanobacteria</taxon>
    </lineage>
</organism>
<keyword evidence="1" id="KW-0812">Transmembrane</keyword>
<dbReference type="EMBL" id="MEVC01000014">
    <property type="protein sequence ID" value="OGC54750.1"/>
    <property type="molecule type" value="Genomic_DNA"/>
</dbReference>
<dbReference type="AlphaFoldDB" id="A0A1F4VCT8"/>
<reference evidence="2 3" key="1">
    <citation type="journal article" date="2016" name="Nat. Commun.">
        <title>Thousands of microbial genomes shed light on interconnected biogeochemical processes in an aquifer system.</title>
        <authorList>
            <person name="Anantharaman K."/>
            <person name="Brown C.T."/>
            <person name="Hug L.A."/>
            <person name="Sharon I."/>
            <person name="Castelle C.J."/>
            <person name="Probst A.J."/>
            <person name="Thomas B.C."/>
            <person name="Singh A."/>
            <person name="Wilkins M.J."/>
            <person name="Karaoz U."/>
            <person name="Brodie E.L."/>
            <person name="Williams K.H."/>
            <person name="Hubbard S.S."/>
            <person name="Banfield J.F."/>
        </authorList>
    </citation>
    <scope>NUCLEOTIDE SEQUENCE [LARGE SCALE GENOMIC DNA]</scope>
</reference>
<proteinExistence type="predicted"/>
<feature type="transmembrane region" description="Helical" evidence="1">
    <location>
        <begin position="15"/>
        <end position="36"/>
    </location>
</feature>
<protein>
    <submittedName>
        <fullName evidence="2">Uncharacterized protein</fullName>
    </submittedName>
</protein>
<feature type="transmembrane region" description="Helical" evidence="1">
    <location>
        <begin position="48"/>
        <end position="68"/>
    </location>
</feature>
<dbReference type="Proteomes" id="UP000179005">
    <property type="component" value="Unassembled WGS sequence"/>
</dbReference>
<evidence type="ECO:0000313" key="3">
    <source>
        <dbReference type="Proteomes" id="UP000179005"/>
    </source>
</evidence>
<name>A0A1F4VCT8_UNCKA</name>
<evidence type="ECO:0000256" key="1">
    <source>
        <dbReference type="SAM" id="Phobius"/>
    </source>
</evidence>
<gene>
    <name evidence="2" type="ORF">A2797_02405</name>
</gene>
<evidence type="ECO:0000313" key="2">
    <source>
        <dbReference type="EMBL" id="OGC54750.1"/>
    </source>
</evidence>
<keyword evidence="1" id="KW-1133">Transmembrane helix</keyword>
<keyword evidence="1" id="KW-0472">Membrane</keyword>